<organism evidence="2 3">
    <name type="scientific">Coniochaeta hoffmannii</name>
    <dbReference type="NCBI Taxonomy" id="91930"/>
    <lineage>
        <taxon>Eukaryota</taxon>
        <taxon>Fungi</taxon>
        <taxon>Dikarya</taxon>
        <taxon>Ascomycota</taxon>
        <taxon>Pezizomycotina</taxon>
        <taxon>Sordariomycetes</taxon>
        <taxon>Sordariomycetidae</taxon>
        <taxon>Coniochaetales</taxon>
        <taxon>Coniochaetaceae</taxon>
        <taxon>Coniochaeta</taxon>
    </lineage>
</organism>
<dbReference type="EMBL" id="JANBVN010000087">
    <property type="protein sequence ID" value="KAJ9148216.1"/>
    <property type="molecule type" value="Genomic_DNA"/>
</dbReference>
<feature type="region of interest" description="Disordered" evidence="1">
    <location>
        <begin position="1"/>
        <end position="30"/>
    </location>
</feature>
<sequence length="87" mass="9334">MYHIGGKCRRGGARQKTKPRKTYNTRDSPVVTHPSTSLAIVCLSMGERTGSRVLRHLWSPCGSSAATTEVAKDFAMLCMASDGGMGC</sequence>
<dbReference type="AlphaFoldDB" id="A0AA38VR92"/>
<evidence type="ECO:0000313" key="2">
    <source>
        <dbReference type="EMBL" id="KAJ9148216.1"/>
    </source>
</evidence>
<evidence type="ECO:0000313" key="3">
    <source>
        <dbReference type="Proteomes" id="UP001174691"/>
    </source>
</evidence>
<feature type="compositionally biased region" description="Basic residues" evidence="1">
    <location>
        <begin position="1"/>
        <end position="23"/>
    </location>
</feature>
<protein>
    <submittedName>
        <fullName evidence="2">Uncharacterized protein</fullName>
    </submittedName>
</protein>
<accession>A0AA38VR92</accession>
<comment type="caution">
    <text evidence="2">The sequence shown here is derived from an EMBL/GenBank/DDBJ whole genome shotgun (WGS) entry which is preliminary data.</text>
</comment>
<gene>
    <name evidence="2" type="ORF">NKR19_g5980</name>
</gene>
<evidence type="ECO:0000256" key="1">
    <source>
        <dbReference type="SAM" id="MobiDB-lite"/>
    </source>
</evidence>
<name>A0AA38VR92_9PEZI</name>
<proteinExistence type="predicted"/>
<keyword evidence="3" id="KW-1185">Reference proteome</keyword>
<reference evidence="2" key="1">
    <citation type="submission" date="2022-07" db="EMBL/GenBank/DDBJ databases">
        <title>Fungi with potential for degradation of polypropylene.</title>
        <authorList>
            <person name="Gostincar C."/>
        </authorList>
    </citation>
    <scope>NUCLEOTIDE SEQUENCE</scope>
    <source>
        <strain evidence="2">EXF-13287</strain>
    </source>
</reference>
<dbReference type="Proteomes" id="UP001174691">
    <property type="component" value="Unassembled WGS sequence"/>
</dbReference>